<dbReference type="NCBIfam" id="TIGR03061">
    <property type="entry name" value="pip_yhgE_Nterm"/>
    <property type="match status" value="1"/>
</dbReference>
<reference evidence="7 8" key="1">
    <citation type="submission" date="2020-08" db="EMBL/GenBank/DDBJ databases">
        <title>Genomic Encyclopedia of Type Strains, Phase IV (KMG-IV): sequencing the most valuable type-strain genomes for metagenomic binning, comparative biology and taxonomic classification.</title>
        <authorList>
            <person name="Goeker M."/>
        </authorList>
    </citation>
    <scope>NUCLEOTIDE SEQUENCE [LARGE SCALE GENOMIC DNA]</scope>
    <source>
        <strain evidence="7 8">DSM 44197</strain>
    </source>
</reference>
<dbReference type="PANTHER" id="PTHR43077:SF10">
    <property type="entry name" value="TRANSPORT PERMEASE PROTEIN"/>
    <property type="match status" value="1"/>
</dbReference>
<proteinExistence type="predicted"/>
<feature type="domain" description="ABC-2 type transporter transmembrane" evidence="6">
    <location>
        <begin position="23"/>
        <end position="164"/>
    </location>
</feature>
<organism evidence="7 8">
    <name type="scientific">Actinomadura namibiensis</name>
    <dbReference type="NCBI Taxonomy" id="182080"/>
    <lineage>
        <taxon>Bacteria</taxon>
        <taxon>Bacillati</taxon>
        <taxon>Actinomycetota</taxon>
        <taxon>Actinomycetes</taxon>
        <taxon>Streptosporangiales</taxon>
        <taxon>Thermomonosporaceae</taxon>
        <taxon>Actinomadura</taxon>
    </lineage>
</organism>
<keyword evidence="8" id="KW-1185">Reference proteome</keyword>
<dbReference type="InterPro" id="IPR017501">
    <property type="entry name" value="Phage_infect_YhgE_C"/>
</dbReference>
<keyword evidence="3 5" id="KW-1133">Transmembrane helix</keyword>
<protein>
    <submittedName>
        <fullName evidence="7">Putative membrane protein</fullName>
    </submittedName>
</protein>
<evidence type="ECO:0000256" key="2">
    <source>
        <dbReference type="ARBA" id="ARBA00022692"/>
    </source>
</evidence>
<feature type="transmembrane region" description="Helical" evidence="5">
    <location>
        <begin position="756"/>
        <end position="776"/>
    </location>
</feature>
<name>A0A7W3LIB6_ACTNM</name>
<evidence type="ECO:0000256" key="1">
    <source>
        <dbReference type="ARBA" id="ARBA00004141"/>
    </source>
</evidence>
<sequence>MRALRLAAYELLRFRTPMQRAGLGFLLLVPLLYGGIYLWSNWDPYSKIDQVPVAVVDQDEPVEVNDRTIHAGDDFVAELKREPLLGWRFTTAPEAADGLRDGRYYAVITVPRDFSAKLTSGATGSPQRAAMEIRLDDANNFLVGIMAETIQSELQRQISAAAVSAYFQAAFGQLDELHQGITEAAGGAGKLRDGLGRAKDGSSRLATGLEQAKTGTAALSGGLGQAKTGSAALVDGLEQARTGTSALTGGLGQAKTGSAALVDGLAAADQGAGTLANGLAALQRGTAQLAPGAAQVSQGVHRVTGTAVPLLDRASRALPDLTALAAALTTEAAGVTATTAAVADRAVHDTRVIRRWMRGAVAARPAIAGSVEYRALDASLTWVDGHTETRVWALANAFPEAADRRDLPAAVTSARRLDRTLLARLNLLAERYPVLRDDPLFREALEITELVAEGVRRVARRADRADAVAQRIAADVGRFQRRVPGLRERLAKASRDLRTLDRGAARVAAGARRLDAGATRLAGGADQLHSGTALLLTGARRLDAGNAELLAGARALDAGGGKLLAGARELDAGNAKLLAGARQVDGGAGELLSGARELDSGNAELLGGSKDLASGLKSAEDRVPTVEDPADTAEKLANPVDVRTTNAHPAKYYGRGLAPFFIAIALWVFGIVAFLMLRPVSGRLLASRASSVTVAFAAWLPVLFMGALAALVLFGVLTVALGLNAVNAAGTVLLMLLGVAAFSAIVHVLRLAFGAVGDALALVMLMVQLVSCGGLYPVETLPQPFRAIHDVVPMTYFVAPMRATISGGQTSHVVADALVLTGYLAGALALLVLAVHLQRRWSMARLKPELEL</sequence>
<evidence type="ECO:0000256" key="5">
    <source>
        <dbReference type="SAM" id="Phobius"/>
    </source>
</evidence>
<keyword evidence="2 5" id="KW-0812">Transmembrane</keyword>
<feature type="transmembrane region" description="Helical" evidence="5">
    <location>
        <begin position="657"/>
        <end position="677"/>
    </location>
</feature>
<dbReference type="NCBIfam" id="TIGR03057">
    <property type="entry name" value="xxxLxxG_by_4"/>
    <property type="match status" value="1"/>
</dbReference>
<dbReference type="NCBIfam" id="TIGR03062">
    <property type="entry name" value="pip_yhgE_Cterm"/>
    <property type="match status" value="1"/>
</dbReference>
<dbReference type="InterPro" id="IPR023908">
    <property type="entry name" value="xxxLxxG_rpt"/>
</dbReference>
<dbReference type="Gene3D" id="3.40.1710.10">
    <property type="entry name" value="abc type-2 transporter like domain"/>
    <property type="match status" value="1"/>
</dbReference>
<feature type="transmembrane region" description="Helical" evidence="5">
    <location>
        <begin position="21"/>
        <end position="40"/>
    </location>
</feature>
<evidence type="ECO:0000313" key="7">
    <source>
        <dbReference type="EMBL" id="MBA8948679.1"/>
    </source>
</evidence>
<feature type="transmembrane region" description="Helical" evidence="5">
    <location>
        <begin position="817"/>
        <end position="837"/>
    </location>
</feature>
<evidence type="ECO:0000256" key="4">
    <source>
        <dbReference type="ARBA" id="ARBA00023136"/>
    </source>
</evidence>
<gene>
    <name evidence="7" type="ORF">HNR61_000277</name>
</gene>
<dbReference type="Pfam" id="PF12698">
    <property type="entry name" value="ABC2_membrane_3"/>
    <property type="match status" value="2"/>
</dbReference>
<evidence type="ECO:0000313" key="8">
    <source>
        <dbReference type="Proteomes" id="UP000572680"/>
    </source>
</evidence>
<evidence type="ECO:0000259" key="6">
    <source>
        <dbReference type="Pfam" id="PF12698"/>
    </source>
</evidence>
<accession>A0A7W3LIB6</accession>
<dbReference type="Proteomes" id="UP000572680">
    <property type="component" value="Unassembled WGS sequence"/>
</dbReference>
<dbReference type="InterPro" id="IPR051328">
    <property type="entry name" value="T7SS_ABC-Transporter"/>
</dbReference>
<dbReference type="RefSeq" id="WP_182841283.1">
    <property type="nucleotide sequence ID" value="NZ_JACJIA010000001.1"/>
</dbReference>
<dbReference type="InterPro" id="IPR017500">
    <property type="entry name" value="Phage_infect_YhgE_N"/>
</dbReference>
<feature type="transmembrane region" description="Helical" evidence="5">
    <location>
        <begin position="728"/>
        <end position="749"/>
    </location>
</feature>
<feature type="transmembrane region" description="Helical" evidence="5">
    <location>
        <begin position="698"/>
        <end position="722"/>
    </location>
</feature>
<dbReference type="AlphaFoldDB" id="A0A7W3LIB6"/>
<dbReference type="PANTHER" id="PTHR43077">
    <property type="entry name" value="TRANSPORT PERMEASE YVFS-RELATED"/>
    <property type="match status" value="1"/>
</dbReference>
<feature type="domain" description="ABC-2 type transporter transmembrane" evidence="6">
    <location>
        <begin position="616"/>
        <end position="831"/>
    </location>
</feature>
<keyword evidence="4 5" id="KW-0472">Membrane</keyword>
<dbReference type="EMBL" id="JACJIA010000001">
    <property type="protein sequence ID" value="MBA8948679.1"/>
    <property type="molecule type" value="Genomic_DNA"/>
</dbReference>
<dbReference type="GO" id="GO:0140359">
    <property type="term" value="F:ABC-type transporter activity"/>
    <property type="evidence" value="ECO:0007669"/>
    <property type="project" value="InterPro"/>
</dbReference>
<dbReference type="InterPro" id="IPR013525">
    <property type="entry name" value="ABC2_TM"/>
</dbReference>
<evidence type="ECO:0000256" key="3">
    <source>
        <dbReference type="ARBA" id="ARBA00022989"/>
    </source>
</evidence>
<comment type="caution">
    <text evidence="7">The sequence shown here is derived from an EMBL/GenBank/DDBJ whole genome shotgun (WGS) entry which is preliminary data.</text>
</comment>
<comment type="subcellular location">
    <subcellularLocation>
        <location evidence="1">Membrane</location>
        <topology evidence="1">Multi-pass membrane protein</topology>
    </subcellularLocation>
</comment>
<dbReference type="GO" id="GO:0016020">
    <property type="term" value="C:membrane"/>
    <property type="evidence" value="ECO:0007669"/>
    <property type="project" value="UniProtKB-SubCell"/>
</dbReference>